<proteinExistence type="predicted"/>
<keyword evidence="2" id="KW-0812">Transmembrane</keyword>
<dbReference type="Proteomes" id="UP000292347">
    <property type="component" value="Unassembled WGS sequence"/>
</dbReference>
<reference evidence="3 4" key="1">
    <citation type="submission" date="2019-01" db="EMBL/GenBank/DDBJ databases">
        <title>Sphingomonas mucosissima sp. nov. and Sphingomonas desiccabilis sp. nov., from biological soil crusts in the Colorado Plateau, USA.</title>
        <authorList>
            <person name="Zhu D."/>
        </authorList>
    </citation>
    <scope>NUCLEOTIDE SEQUENCE [LARGE SCALE GENOMIC DNA]</scope>
    <source>
        <strain evidence="3 4">CP1D</strain>
    </source>
</reference>
<feature type="region of interest" description="Disordered" evidence="1">
    <location>
        <begin position="62"/>
        <end position="88"/>
    </location>
</feature>
<evidence type="ECO:0000256" key="1">
    <source>
        <dbReference type="SAM" id="MobiDB-lite"/>
    </source>
</evidence>
<dbReference type="EMBL" id="SDPT01000001">
    <property type="protein sequence ID" value="RXZ35379.1"/>
    <property type="molecule type" value="Genomic_DNA"/>
</dbReference>
<evidence type="ECO:0008006" key="5">
    <source>
        <dbReference type="Google" id="ProtNLM"/>
    </source>
</evidence>
<feature type="transmembrane region" description="Helical" evidence="2">
    <location>
        <begin position="108"/>
        <end position="126"/>
    </location>
</feature>
<dbReference type="AlphaFoldDB" id="A0A4Q2IX90"/>
<keyword evidence="4" id="KW-1185">Reference proteome</keyword>
<evidence type="ECO:0000313" key="4">
    <source>
        <dbReference type="Proteomes" id="UP000292347"/>
    </source>
</evidence>
<comment type="caution">
    <text evidence="3">The sequence shown here is derived from an EMBL/GenBank/DDBJ whole genome shotgun (WGS) entry which is preliminary data.</text>
</comment>
<organism evidence="3 4">
    <name type="scientific">Sphingomonas desiccabilis</name>
    <dbReference type="NCBI Taxonomy" id="429134"/>
    <lineage>
        <taxon>Bacteria</taxon>
        <taxon>Pseudomonadati</taxon>
        <taxon>Pseudomonadota</taxon>
        <taxon>Alphaproteobacteria</taxon>
        <taxon>Sphingomonadales</taxon>
        <taxon>Sphingomonadaceae</taxon>
        <taxon>Sphingomonas</taxon>
    </lineage>
</organism>
<accession>A0A4Q2IX90</accession>
<feature type="transmembrane region" description="Helical" evidence="2">
    <location>
        <begin position="15"/>
        <end position="36"/>
    </location>
</feature>
<keyword evidence="2" id="KW-1133">Transmembrane helix</keyword>
<dbReference type="RefSeq" id="WP_129341147.1">
    <property type="nucleotide sequence ID" value="NZ_JACIDD010000001.1"/>
</dbReference>
<evidence type="ECO:0000256" key="2">
    <source>
        <dbReference type="SAM" id="Phobius"/>
    </source>
</evidence>
<evidence type="ECO:0000313" key="3">
    <source>
        <dbReference type="EMBL" id="RXZ35379.1"/>
    </source>
</evidence>
<gene>
    <name evidence="3" type="ORF">EO081_07105</name>
</gene>
<sequence>MTALRRHFLAHRRSAAWLIAAALLMRMLIPTGYMLVASPAGIPTFAMCSGYGPILPAAATHGAGHGAHESHATKGGGEHQGQQHEAKEQPPCAFAGLATAALAATDPLLLAIALFFILAAGFRLPVRAPVAASPFLRPPLRGPPATA</sequence>
<protein>
    <recommendedName>
        <fullName evidence="5">DUF2946 domain-containing protein</fullName>
    </recommendedName>
</protein>
<keyword evidence="2" id="KW-0472">Membrane</keyword>
<name>A0A4Q2IX90_9SPHN</name>